<dbReference type="PROSITE" id="PS50011">
    <property type="entry name" value="PROTEIN_KINASE_DOM"/>
    <property type="match status" value="1"/>
</dbReference>
<evidence type="ECO:0000256" key="2">
    <source>
        <dbReference type="ARBA" id="ARBA00022840"/>
    </source>
</evidence>
<dbReference type="Proteomes" id="UP000008311">
    <property type="component" value="Unassembled WGS sequence"/>
</dbReference>
<comment type="catalytic activity">
    <reaction evidence="4">
        <text>L-threonyl-[protein] + ATP = O-phospho-L-threonyl-[protein] + ADP + H(+)</text>
        <dbReference type="Rhea" id="RHEA:46608"/>
        <dbReference type="Rhea" id="RHEA-COMP:11060"/>
        <dbReference type="Rhea" id="RHEA-COMP:11605"/>
        <dbReference type="ChEBI" id="CHEBI:15378"/>
        <dbReference type="ChEBI" id="CHEBI:30013"/>
        <dbReference type="ChEBI" id="CHEBI:30616"/>
        <dbReference type="ChEBI" id="CHEBI:61977"/>
        <dbReference type="ChEBI" id="CHEBI:456216"/>
    </reaction>
</comment>
<keyword evidence="6" id="KW-0418">Kinase</keyword>
<dbReference type="eggNOG" id="KOG1187">
    <property type="taxonomic scope" value="Eukaryota"/>
</dbReference>
<keyword evidence="2" id="KW-0067">ATP-binding</keyword>
<dbReference type="GO" id="GO:0007166">
    <property type="term" value="P:cell surface receptor signaling pathway"/>
    <property type="evidence" value="ECO:0000318"/>
    <property type="project" value="GO_Central"/>
</dbReference>
<evidence type="ECO:0000313" key="6">
    <source>
        <dbReference type="EMBL" id="EEF52924.1"/>
    </source>
</evidence>
<keyword evidence="6" id="KW-0675">Receptor</keyword>
<feature type="domain" description="Protein kinase" evidence="5">
    <location>
        <begin position="59"/>
        <end position="333"/>
    </location>
</feature>
<dbReference type="PROSITE" id="PS00108">
    <property type="entry name" value="PROTEIN_KINASE_ST"/>
    <property type="match status" value="1"/>
</dbReference>
<evidence type="ECO:0000313" key="7">
    <source>
        <dbReference type="Proteomes" id="UP000008311"/>
    </source>
</evidence>
<evidence type="ECO:0000256" key="3">
    <source>
        <dbReference type="ARBA" id="ARBA00047558"/>
    </source>
</evidence>
<dbReference type="EMBL" id="EQ973772">
    <property type="protein sequence ID" value="EEF52924.1"/>
    <property type="molecule type" value="Genomic_DNA"/>
</dbReference>
<dbReference type="InterPro" id="IPR008271">
    <property type="entry name" value="Ser/Thr_kinase_AS"/>
</dbReference>
<dbReference type="Gene3D" id="3.30.200.20">
    <property type="entry name" value="Phosphorylase Kinase, domain 1"/>
    <property type="match status" value="1"/>
</dbReference>
<dbReference type="InterPro" id="IPR011009">
    <property type="entry name" value="Kinase-like_dom_sf"/>
</dbReference>
<dbReference type="STRING" id="3988.B9R8U4"/>
<dbReference type="Pfam" id="PF00069">
    <property type="entry name" value="Pkinase"/>
    <property type="match status" value="1"/>
</dbReference>
<gene>
    <name evidence="6" type="ORF">RCOM_1602250</name>
</gene>
<dbReference type="GO" id="GO:0006952">
    <property type="term" value="P:defense response"/>
    <property type="evidence" value="ECO:0000318"/>
    <property type="project" value="GO_Central"/>
</dbReference>
<keyword evidence="1" id="KW-0547">Nucleotide-binding</keyword>
<organism evidence="6 7">
    <name type="scientific">Ricinus communis</name>
    <name type="common">Castor bean</name>
    <dbReference type="NCBI Taxonomy" id="3988"/>
    <lineage>
        <taxon>Eukaryota</taxon>
        <taxon>Viridiplantae</taxon>
        <taxon>Streptophyta</taxon>
        <taxon>Embryophyta</taxon>
        <taxon>Tracheophyta</taxon>
        <taxon>Spermatophyta</taxon>
        <taxon>Magnoliopsida</taxon>
        <taxon>eudicotyledons</taxon>
        <taxon>Gunneridae</taxon>
        <taxon>Pentapetalae</taxon>
        <taxon>rosids</taxon>
        <taxon>fabids</taxon>
        <taxon>Malpighiales</taxon>
        <taxon>Euphorbiaceae</taxon>
        <taxon>Acalyphoideae</taxon>
        <taxon>Acalypheae</taxon>
        <taxon>Ricinus</taxon>
    </lineage>
</organism>
<dbReference type="GO" id="GO:0005524">
    <property type="term" value="F:ATP binding"/>
    <property type="evidence" value="ECO:0007669"/>
    <property type="project" value="UniProtKB-KW"/>
</dbReference>
<comment type="catalytic activity">
    <reaction evidence="3">
        <text>L-seryl-[protein] + ATP = O-phospho-L-seryl-[protein] + ADP + H(+)</text>
        <dbReference type="Rhea" id="RHEA:17989"/>
        <dbReference type="Rhea" id="RHEA-COMP:9863"/>
        <dbReference type="Rhea" id="RHEA-COMP:11604"/>
        <dbReference type="ChEBI" id="CHEBI:15378"/>
        <dbReference type="ChEBI" id="CHEBI:29999"/>
        <dbReference type="ChEBI" id="CHEBI:30616"/>
        <dbReference type="ChEBI" id="CHEBI:83421"/>
        <dbReference type="ChEBI" id="CHEBI:456216"/>
    </reaction>
</comment>
<dbReference type="GO" id="GO:0004672">
    <property type="term" value="F:protein kinase activity"/>
    <property type="evidence" value="ECO:0007669"/>
    <property type="project" value="InterPro"/>
</dbReference>
<reference evidence="7" key="1">
    <citation type="journal article" date="2010" name="Nat. Biotechnol.">
        <title>Draft genome sequence of the oilseed species Ricinus communis.</title>
        <authorList>
            <person name="Chan A.P."/>
            <person name="Crabtree J."/>
            <person name="Zhao Q."/>
            <person name="Lorenzi H."/>
            <person name="Orvis J."/>
            <person name="Puiu D."/>
            <person name="Melake-Berhan A."/>
            <person name="Jones K.M."/>
            <person name="Redman J."/>
            <person name="Chen G."/>
            <person name="Cahoon E.B."/>
            <person name="Gedil M."/>
            <person name="Stanke M."/>
            <person name="Haas B.J."/>
            <person name="Wortman J.R."/>
            <person name="Fraser-Liggett C.M."/>
            <person name="Ravel J."/>
            <person name="Rabinowicz P.D."/>
        </authorList>
    </citation>
    <scope>NUCLEOTIDE SEQUENCE [LARGE SCALE GENOMIC DNA]</scope>
    <source>
        <strain evidence="7">cv. Hale</strain>
    </source>
</reference>
<dbReference type="InterPro" id="IPR045274">
    <property type="entry name" value="WAK-like"/>
</dbReference>
<dbReference type="Gene3D" id="1.10.510.10">
    <property type="entry name" value="Transferase(Phosphotransferase) domain 1"/>
    <property type="match status" value="1"/>
</dbReference>
<evidence type="ECO:0000259" key="5">
    <source>
        <dbReference type="PROSITE" id="PS50011"/>
    </source>
</evidence>
<dbReference type="SMART" id="SM00220">
    <property type="entry name" value="S_TKc"/>
    <property type="match status" value="1"/>
</dbReference>
<evidence type="ECO:0000256" key="1">
    <source>
        <dbReference type="ARBA" id="ARBA00022741"/>
    </source>
</evidence>
<keyword evidence="6" id="KW-0808">Transferase</keyword>
<dbReference type="PANTHER" id="PTHR27005">
    <property type="entry name" value="WALL-ASSOCIATED RECEPTOR KINASE-LIKE 21"/>
    <property type="match status" value="1"/>
</dbReference>
<accession>B9R8U4</accession>
<dbReference type="PANTHER" id="PTHR27005:SF308">
    <property type="entry name" value="NON-FUNCTIONAL PSEUDOKINASE ZRK2-RELATED"/>
    <property type="match status" value="1"/>
</dbReference>
<protein>
    <submittedName>
        <fullName evidence="6">Receptor protein kinase, putative</fullName>
    </submittedName>
</protein>
<evidence type="ECO:0000256" key="4">
    <source>
        <dbReference type="ARBA" id="ARBA00047951"/>
    </source>
</evidence>
<dbReference type="InParanoid" id="B9R8U4"/>
<dbReference type="InterPro" id="IPR000719">
    <property type="entry name" value="Prot_kinase_dom"/>
</dbReference>
<sequence length="340" mass="38404">MIVQKKEKLQVNEVVSCGKEIGKWSPRGLPLFLIHRTVNSEGMEKERQKCWLENGSKLLEERIAFGNGGGNPIKTFSADKLHEAIEDFRKKHPLNSIIDFTWCKGIMDGRLILIKKYFKSCKEAYQDNVITSHMSTHNNVLKLLGCCLELPGPALEVASAVAYLHTAFSKRIVHRDVKPENIFLDHNFAAKLSDFSLCISIPEGESRVKDCSITGTWGFLDPNYVLTEFVTEKTDVFSFGVFMLVLLTEQPAFTRHYSENGGSVVDHVEYLVERDRFDEVPGPGILENGRTEIEPQLRSELQAFTELALRCTHLTGEDRPSILEVAQQLQKIYSTSIADP</sequence>
<keyword evidence="7" id="KW-1185">Reference proteome</keyword>
<dbReference type="GO" id="GO:0005886">
    <property type="term" value="C:plasma membrane"/>
    <property type="evidence" value="ECO:0000318"/>
    <property type="project" value="GO_Central"/>
</dbReference>
<dbReference type="AlphaFoldDB" id="B9R8U4"/>
<dbReference type="SUPFAM" id="SSF56112">
    <property type="entry name" value="Protein kinase-like (PK-like)"/>
    <property type="match status" value="1"/>
</dbReference>
<name>B9R8U4_RICCO</name>
<proteinExistence type="predicted"/>